<proteinExistence type="predicted"/>
<dbReference type="EMBL" id="JACOGG010000004">
    <property type="protein sequence ID" value="MBC3934702.1"/>
    <property type="molecule type" value="Genomic_DNA"/>
</dbReference>
<comment type="caution">
    <text evidence="2">The sequence shown here is derived from an EMBL/GenBank/DDBJ whole genome shotgun (WGS) entry which is preliminary data.</text>
</comment>
<dbReference type="RefSeq" id="WP_186880321.1">
    <property type="nucleotide sequence ID" value="NZ_JACOGG010000004.1"/>
</dbReference>
<dbReference type="Proteomes" id="UP000612361">
    <property type="component" value="Unassembled WGS sequence"/>
</dbReference>
<dbReference type="AlphaFoldDB" id="A0A923KUX0"/>
<accession>A0A923KUX0</accession>
<evidence type="ECO:0000256" key="1">
    <source>
        <dbReference type="SAM" id="Phobius"/>
    </source>
</evidence>
<gene>
    <name evidence="2" type="ORF">H8K47_04955</name>
</gene>
<organism evidence="2 3">
    <name type="scientific">Undibacterium rugosum</name>
    <dbReference type="NCBI Taxonomy" id="2762291"/>
    <lineage>
        <taxon>Bacteria</taxon>
        <taxon>Pseudomonadati</taxon>
        <taxon>Pseudomonadota</taxon>
        <taxon>Betaproteobacteria</taxon>
        <taxon>Burkholderiales</taxon>
        <taxon>Oxalobacteraceae</taxon>
        <taxon>Undibacterium</taxon>
    </lineage>
</organism>
<sequence length="46" mass="4844">MAIKLVHGSTGLGFWGRGHLSPHGIVSITMLTPLYVAIIVLSALKS</sequence>
<feature type="transmembrane region" description="Helical" evidence="1">
    <location>
        <begin position="20"/>
        <end position="44"/>
    </location>
</feature>
<keyword evidence="1" id="KW-0812">Transmembrane</keyword>
<keyword evidence="3" id="KW-1185">Reference proteome</keyword>
<keyword evidence="1" id="KW-1133">Transmembrane helix</keyword>
<evidence type="ECO:0000313" key="3">
    <source>
        <dbReference type="Proteomes" id="UP000612361"/>
    </source>
</evidence>
<name>A0A923KUX0_9BURK</name>
<reference evidence="2" key="1">
    <citation type="submission" date="2020-08" db="EMBL/GenBank/DDBJ databases">
        <title>Novel species isolated from subtropical streams in China.</title>
        <authorList>
            <person name="Lu H."/>
        </authorList>
    </citation>
    <scope>NUCLEOTIDE SEQUENCE</scope>
    <source>
        <strain evidence="2">CY7W</strain>
    </source>
</reference>
<protein>
    <submittedName>
        <fullName evidence="2">Uncharacterized protein</fullName>
    </submittedName>
</protein>
<evidence type="ECO:0000313" key="2">
    <source>
        <dbReference type="EMBL" id="MBC3934702.1"/>
    </source>
</evidence>
<keyword evidence="1" id="KW-0472">Membrane</keyword>